<name>A0A8J3RA29_9ACTN</name>
<organism evidence="2 3">
    <name type="scientific">Sphaerimonospora thailandensis</name>
    <dbReference type="NCBI Taxonomy" id="795644"/>
    <lineage>
        <taxon>Bacteria</taxon>
        <taxon>Bacillati</taxon>
        <taxon>Actinomycetota</taxon>
        <taxon>Actinomycetes</taxon>
        <taxon>Streptosporangiales</taxon>
        <taxon>Streptosporangiaceae</taxon>
        <taxon>Sphaerimonospora</taxon>
    </lineage>
</organism>
<proteinExistence type="predicted"/>
<keyword evidence="3" id="KW-1185">Reference proteome</keyword>
<evidence type="ECO:0000313" key="2">
    <source>
        <dbReference type="EMBL" id="GIH70149.1"/>
    </source>
</evidence>
<sequence>MQRIDVSRLAPEAYRAMHALERFQRESGVPHSTLELIKLRVSQINGCAFCVDMHSHDAKKAGETDERLWSVATWREAPFYTEAERAALALAEETTRLSDRPDAVPDDVWAEAAKHYDDETLAALVVAIATINAWNRIGVATRLVPGSRR</sequence>
<dbReference type="InterPro" id="IPR029032">
    <property type="entry name" value="AhpD-like"/>
</dbReference>
<dbReference type="Proteomes" id="UP000610966">
    <property type="component" value="Unassembled WGS sequence"/>
</dbReference>
<dbReference type="InterPro" id="IPR003779">
    <property type="entry name" value="CMD-like"/>
</dbReference>
<feature type="domain" description="Carboxymuconolactone decarboxylase-like" evidence="1">
    <location>
        <begin position="11"/>
        <end position="93"/>
    </location>
</feature>
<evidence type="ECO:0000259" key="1">
    <source>
        <dbReference type="Pfam" id="PF02627"/>
    </source>
</evidence>
<comment type="caution">
    <text evidence="2">The sequence shown here is derived from an EMBL/GenBank/DDBJ whole genome shotgun (WGS) entry which is preliminary data.</text>
</comment>
<dbReference type="EMBL" id="BOOG01000020">
    <property type="protein sequence ID" value="GIH70149.1"/>
    <property type="molecule type" value="Genomic_DNA"/>
</dbReference>
<evidence type="ECO:0000313" key="3">
    <source>
        <dbReference type="Proteomes" id="UP000610966"/>
    </source>
</evidence>
<dbReference type="InterPro" id="IPR004675">
    <property type="entry name" value="AhpD_core"/>
</dbReference>
<dbReference type="AlphaFoldDB" id="A0A8J3RA29"/>
<accession>A0A8J3RA29</accession>
<dbReference type="NCBIfam" id="TIGR00778">
    <property type="entry name" value="ahpD_dom"/>
    <property type="match status" value="1"/>
</dbReference>
<dbReference type="GO" id="GO:0051920">
    <property type="term" value="F:peroxiredoxin activity"/>
    <property type="evidence" value="ECO:0007669"/>
    <property type="project" value="InterPro"/>
</dbReference>
<dbReference type="SUPFAM" id="SSF69118">
    <property type="entry name" value="AhpD-like"/>
    <property type="match status" value="1"/>
</dbReference>
<reference evidence="2" key="1">
    <citation type="submission" date="2021-01" db="EMBL/GenBank/DDBJ databases">
        <title>Whole genome shotgun sequence of Sphaerimonospora thailandensis NBRC 107569.</title>
        <authorList>
            <person name="Komaki H."/>
            <person name="Tamura T."/>
        </authorList>
    </citation>
    <scope>NUCLEOTIDE SEQUENCE</scope>
    <source>
        <strain evidence="2">NBRC 107569</strain>
    </source>
</reference>
<dbReference type="PANTHER" id="PTHR34846">
    <property type="entry name" value="4-CARBOXYMUCONOLACTONE DECARBOXYLASE FAMILY PROTEIN (AFU_ORTHOLOGUE AFUA_6G11590)"/>
    <property type="match status" value="1"/>
</dbReference>
<dbReference type="Gene3D" id="1.20.1290.10">
    <property type="entry name" value="AhpD-like"/>
    <property type="match status" value="1"/>
</dbReference>
<dbReference type="Pfam" id="PF02627">
    <property type="entry name" value="CMD"/>
    <property type="match status" value="1"/>
</dbReference>
<protein>
    <submittedName>
        <fullName evidence="2">Alkyl hydroperoxide reductase AhpD</fullName>
    </submittedName>
</protein>
<dbReference type="PANTHER" id="PTHR34846:SF7">
    <property type="entry name" value="BLL7811 PROTEIN"/>
    <property type="match status" value="1"/>
</dbReference>
<dbReference type="RefSeq" id="WP_275408931.1">
    <property type="nucleotide sequence ID" value="NZ_BOOG01000020.1"/>
</dbReference>
<gene>
    <name evidence="2" type="ORF">Mth01_24020</name>
</gene>